<evidence type="ECO:0000313" key="3">
    <source>
        <dbReference type="EMBL" id="CQR61858.1"/>
    </source>
</evidence>
<accession>A0A0F7VTN5</accession>
<dbReference type="Proteomes" id="UP000035016">
    <property type="component" value="Chromosome Chromosome"/>
</dbReference>
<gene>
    <name evidence="3" type="primary">sle_23970</name>
</gene>
<reference evidence="3 4" key="1">
    <citation type="submission" date="2015-02" db="EMBL/GenBank/DDBJ databases">
        <authorList>
            <person name="Gomez-Escribano P.J."/>
        </authorList>
    </citation>
    <scope>NUCLEOTIDE SEQUENCE [LARGE SCALE GENOMIC DNA]</scope>
    <source>
        <strain evidence="4">C34 (DSM 42122 / NRRL B-24963)</strain>
    </source>
</reference>
<protein>
    <recommendedName>
        <fullName evidence="2">DUF317 domain-containing protein</fullName>
    </recommendedName>
</protein>
<evidence type="ECO:0000256" key="1">
    <source>
        <dbReference type="SAM" id="MobiDB-lite"/>
    </source>
</evidence>
<feature type="domain" description="DUF317" evidence="2">
    <location>
        <begin position="141"/>
        <end position="199"/>
    </location>
</feature>
<evidence type="ECO:0000259" key="2">
    <source>
        <dbReference type="Pfam" id="PF03771"/>
    </source>
</evidence>
<sequence length="268" mass="29718">MRKKQWQGWGAGEQPEQHYLIAPRALAGGGDIRHVSEFLRASGWRDKTRKGGPLVMESPDRAVRVSYDPHALPGGWTVRGGARGDQSAWWAVLGRQTPVEIVAGLTDALTRPRSAHAPNVWAPLEEEHWSTRFEGRNYTATSPDESTWVHFRQHEDGRALWWSGARDEHGNGWTAQFAPSTPMHLVQAFSAALASAEPVMRPRGRVPRSGQIRTTSVSVLPSQLSAWQHARIAAARAATWARNWSADRPRTTPHPHTRAPAGGARARR</sequence>
<feature type="domain" description="DUF317" evidence="2">
    <location>
        <begin position="57"/>
        <end position="114"/>
    </location>
</feature>
<dbReference type="AlphaFoldDB" id="A0A0F7VTN5"/>
<dbReference type="Pfam" id="PF03771">
    <property type="entry name" value="SPDY"/>
    <property type="match status" value="2"/>
</dbReference>
<name>A0A0F7VTN5_STRLW</name>
<feature type="region of interest" description="Disordered" evidence="1">
    <location>
        <begin position="244"/>
        <end position="268"/>
    </location>
</feature>
<dbReference type="RefSeq" id="WP_029381338.1">
    <property type="nucleotide sequence ID" value="NZ_AZSD01000036.1"/>
</dbReference>
<dbReference type="InterPro" id="IPR005523">
    <property type="entry name" value="DUF317_SPDY"/>
</dbReference>
<organism evidence="3 4">
    <name type="scientific">Streptomyces leeuwenhoekii</name>
    <dbReference type="NCBI Taxonomy" id="1437453"/>
    <lineage>
        <taxon>Bacteria</taxon>
        <taxon>Bacillati</taxon>
        <taxon>Actinomycetota</taxon>
        <taxon>Actinomycetes</taxon>
        <taxon>Kitasatosporales</taxon>
        <taxon>Streptomycetaceae</taxon>
        <taxon>Streptomyces</taxon>
    </lineage>
</organism>
<dbReference type="KEGG" id="sle:sle_23970"/>
<feature type="compositionally biased region" description="Low complexity" evidence="1">
    <location>
        <begin position="258"/>
        <end position="268"/>
    </location>
</feature>
<evidence type="ECO:0000313" key="4">
    <source>
        <dbReference type="Proteomes" id="UP000035016"/>
    </source>
</evidence>
<proteinExistence type="predicted"/>
<dbReference type="EMBL" id="LN831790">
    <property type="protein sequence ID" value="CQR61858.1"/>
    <property type="molecule type" value="Genomic_DNA"/>
</dbReference>